<proteinExistence type="predicted"/>
<name>X1KTZ5_9ZZZZ</name>
<accession>X1KTZ5</accession>
<evidence type="ECO:0000313" key="1">
    <source>
        <dbReference type="EMBL" id="GAH85448.1"/>
    </source>
</evidence>
<feature type="non-terminal residue" evidence="1">
    <location>
        <position position="1"/>
    </location>
</feature>
<organism evidence="1">
    <name type="scientific">marine sediment metagenome</name>
    <dbReference type="NCBI Taxonomy" id="412755"/>
    <lineage>
        <taxon>unclassified sequences</taxon>
        <taxon>metagenomes</taxon>
        <taxon>ecological metagenomes</taxon>
    </lineage>
</organism>
<protein>
    <submittedName>
        <fullName evidence="1">Uncharacterized protein</fullName>
    </submittedName>
</protein>
<reference evidence="1" key="1">
    <citation type="journal article" date="2014" name="Front. Microbiol.">
        <title>High frequency of phylogenetically diverse reductive dehalogenase-homologous genes in deep subseafloor sedimentary metagenomes.</title>
        <authorList>
            <person name="Kawai M."/>
            <person name="Futagami T."/>
            <person name="Toyoda A."/>
            <person name="Takaki Y."/>
            <person name="Nishi S."/>
            <person name="Hori S."/>
            <person name="Arai W."/>
            <person name="Tsubouchi T."/>
            <person name="Morono Y."/>
            <person name="Uchiyama I."/>
            <person name="Ito T."/>
            <person name="Fujiyama A."/>
            <person name="Inagaki F."/>
            <person name="Takami H."/>
        </authorList>
    </citation>
    <scope>NUCLEOTIDE SEQUENCE</scope>
    <source>
        <strain evidence="1">Expedition CK06-06</strain>
    </source>
</reference>
<gene>
    <name evidence="1" type="ORF">S03H2_56099</name>
</gene>
<dbReference type="AlphaFoldDB" id="X1KTZ5"/>
<dbReference type="EMBL" id="BARU01035878">
    <property type="protein sequence ID" value="GAH85448.1"/>
    <property type="molecule type" value="Genomic_DNA"/>
</dbReference>
<comment type="caution">
    <text evidence="1">The sequence shown here is derived from an EMBL/GenBank/DDBJ whole genome shotgun (WGS) entry which is preliminary data.</text>
</comment>
<sequence length="56" mass="6496">WPRPLARNSLANMKEKLKLVSEDIIKQYEPVAFQDLITEKLLSWNQIQEISSGLVI</sequence>